<protein>
    <recommendedName>
        <fullName evidence="6">Ankyrin repeat protein</fullName>
    </recommendedName>
</protein>
<name>A0AAN6X6R0_9PEZI</name>
<proteinExistence type="predicted"/>
<dbReference type="SUPFAM" id="SSF48403">
    <property type="entry name" value="Ankyrin repeat"/>
    <property type="match status" value="2"/>
</dbReference>
<reference evidence="4" key="1">
    <citation type="journal article" date="2023" name="Mol. Phylogenet. Evol.">
        <title>Genome-scale phylogeny and comparative genomics of the fungal order Sordariales.</title>
        <authorList>
            <person name="Hensen N."/>
            <person name="Bonometti L."/>
            <person name="Westerberg I."/>
            <person name="Brannstrom I.O."/>
            <person name="Guillou S."/>
            <person name="Cros-Aarteil S."/>
            <person name="Calhoun S."/>
            <person name="Haridas S."/>
            <person name="Kuo A."/>
            <person name="Mondo S."/>
            <person name="Pangilinan J."/>
            <person name="Riley R."/>
            <person name="LaButti K."/>
            <person name="Andreopoulos B."/>
            <person name="Lipzen A."/>
            <person name="Chen C."/>
            <person name="Yan M."/>
            <person name="Daum C."/>
            <person name="Ng V."/>
            <person name="Clum A."/>
            <person name="Steindorff A."/>
            <person name="Ohm R.A."/>
            <person name="Martin F."/>
            <person name="Silar P."/>
            <person name="Natvig D.O."/>
            <person name="Lalanne C."/>
            <person name="Gautier V."/>
            <person name="Ament-Velasquez S.L."/>
            <person name="Kruys A."/>
            <person name="Hutchinson M.I."/>
            <person name="Powell A.J."/>
            <person name="Barry K."/>
            <person name="Miller A.N."/>
            <person name="Grigoriev I.V."/>
            <person name="Debuchy R."/>
            <person name="Gladieux P."/>
            <person name="Hiltunen Thoren M."/>
            <person name="Johannesson H."/>
        </authorList>
    </citation>
    <scope>NUCLEOTIDE SEQUENCE</scope>
    <source>
        <strain evidence="4">CBS 315.58</strain>
    </source>
</reference>
<dbReference type="Pfam" id="PF12796">
    <property type="entry name" value="Ank_2"/>
    <property type="match status" value="1"/>
</dbReference>
<dbReference type="SMART" id="SM00248">
    <property type="entry name" value="ANK"/>
    <property type="match status" value="5"/>
</dbReference>
<accession>A0AAN6X6R0</accession>
<dbReference type="Gene3D" id="1.25.40.20">
    <property type="entry name" value="Ankyrin repeat-containing domain"/>
    <property type="match status" value="3"/>
</dbReference>
<evidence type="ECO:0000256" key="2">
    <source>
        <dbReference type="ARBA" id="ARBA00023043"/>
    </source>
</evidence>
<feature type="repeat" description="ANK" evidence="3">
    <location>
        <begin position="48"/>
        <end position="81"/>
    </location>
</feature>
<reference evidence="4" key="2">
    <citation type="submission" date="2023-05" db="EMBL/GenBank/DDBJ databases">
        <authorList>
            <consortium name="Lawrence Berkeley National Laboratory"/>
            <person name="Steindorff A."/>
            <person name="Hensen N."/>
            <person name="Bonometti L."/>
            <person name="Westerberg I."/>
            <person name="Brannstrom I.O."/>
            <person name="Guillou S."/>
            <person name="Cros-Aarteil S."/>
            <person name="Calhoun S."/>
            <person name="Haridas S."/>
            <person name="Kuo A."/>
            <person name="Mondo S."/>
            <person name="Pangilinan J."/>
            <person name="Riley R."/>
            <person name="Labutti K."/>
            <person name="Andreopoulos B."/>
            <person name="Lipzen A."/>
            <person name="Chen C."/>
            <person name="Yanf M."/>
            <person name="Daum C."/>
            <person name="Ng V."/>
            <person name="Clum A."/>
            <person name="Ohm R."/>
            <person name="Martin F."/>
            <person name="Silar P."/>
            <person name="Natvig D."/>
            <person name="Lalanne C."/>
            <person name="Gautier V."/>
            <person name="Ament-Velasquez S.L."/>
            <person name="Kruys A."/>
            <person name="Hutchinson M.I."/>
            <person name="Powell A.J."/>
            <person name="Barry K."/>
            <person name="Miller A.N."/>
            <person name="Grigoriev I.V."/>
            <person name="Debuchy R."/>
            <person name="Gladieux P."/>
            <person name="Thoren M.H."/>
            <person name="Johannesson H."/>
        </authorList>
    </citation>
    <scope>NUCLEOTIDE SEQUENCE</scope>
    <source>
        <strain evidence="4">CBS 315.58</strain>
    </source>
</reference>
<evidence type="ECO:0000256" key="1">
    <source>
        <dbReference type="ARBA" id="ARBA00022737"/>
    </source>
</evidence>
<dbReference type="Proteomes" id="UP001303160">
    <property type="component" value="Unassembled WGS sequence"/>
</dbReference>
<evidence type="ECO:0000313" key="5">
    <source>
        <dbReference type="Proteomes" id="UP001303160"/>
    </source>
</evidence>
<dbReference type="Pfam" id="PF00023">
    <property type="entry name" value="Ank"/>
    <property type="match status" value="1"/>
</dbReference>
<feature type="repeat" description="ANK" evidence="3">
    <location>
        <begin position="186"/>
        <end position="218"/>
    </location>
</feature>
<dbReference type="PROSITE" id="PS50297">
    <property type="entry name" value="ANK_REP_REGION"/>
    <property type="match status" value="1"/>
</dbReference>
<comment type="caution">
    <text evidence="4">The sequence shown here is derived from an EMBL/GenBank/DDBJ whole genome shotgun (WGS) entry which is preliminary data.</text>
</comment>
<sequence length="711" mass="79263">MSRGADTWSTGDCDWSVPHQLAAYGELELLREVLERHPEQPIDAVDSCGSTPLYNAYINRHFDTVIPFLLSRGADINTSVDVDTLHRLEIMTTPLGEACSLSHFEAALKLVELGADVMQGARVSYRTGELERLPLLALCVMDIAKSSRRDNAVARKKLITRLIADGAPLQWEYAPVRMSGGQSTSQTMTILAFAAHFSRTEVVKELLAAGVDVRQSDDLGRNALMSLLGGLFRTEDHALPSYREDQGYVASTRSGSVLGLTRLLLDAGLGPNEQDSDGRTALHHMFMAHPGNSSRRLRNQEMEDIVRLLLARGADPLIQDKRGFSAVRRAIRGKCTRAFDTICRIRPFELKDAFPTPEDILDAFYDTGYDEALASDMDGDMDQDMDQDLDEQNVNANELADYGPVAYWGSGRWDREGRYTSSKEETITLISSLCDLDRCGRHLSDPSFLRCCFPLLYSFQFRSDTRIFTQVFGVLCRRGIDLSRFKPAERRRMQILIVDYFNETGIITDDAAIRAVLDTVPDDEIDMPDDNGETFLFRALARKNDSPGIEYIQELLSRGADCHKIIHSKLREGPSTSIGMAIQHRHVGPAVVLLEEQPIAGNPQAATQRYLHAAVDLSQTGASLSPNEIATMTDSLVKALLRSGADPAQQDSRGNTPLSFLFSQLADHRPVIQPLFDRNIFAKLYNRNEAVQFDQLNKDGKSIIMYMSEML</sequence>
<keyword evidence="2 3" id="KW-0040">ANK repeat</keyword>
<dbReference type="PANTHER" id="PTHR24189:SF50">
    <property type="entry name" value="ANKYRIN REPEAT AND SOCS BOX PROTEIN 2"/>
    <property type="match status" value="1"/>
</dbReference>
<dbReference type="InterPro" id="IPR036770">
    <property type="entry name" value="Ankyrin_rpt-contain_sf"/>
</dbReference>
<dbReference type="PANTHER" id="PTHR24189">
    <property type="entry name" value="MYOTROPHIN"/>
    <property type="match status" value="1"/>
</dbReference>
<keyword evidence="5" id="KW-1185">Reference proteome</keyword>
<dbReference type="EMBL" id="MU864024">
    <property type="protein sequence ID" value="KAK4195123.1"/>
    <property type="molecule type" value="Genomic_DNA"/>
</dbReference>
<dbReference type="InterPro" id="IPR002110">
    <property type="entry name" value="Ankyrin_rpt"/>
</dbReference>
<dbReference type="PROSITE" id="PS50088">
    <property type="entry name" value="ANK_REPEAT"/>
    <property type="match status" value="2"/>
</dbReference>
<evidence type="ECO:0000313" key="4">
    <source>
        <dbReference type="EMBL" id="KAK4195123.1"/>
    </source>
</evidence>
<dbReference type="InterPro" id="IPR050745">
    <property type="entry name" value="Multifunctional_regulatory"/>
</dbReference>
<dbReference type="AlphaFoldDB" id="A0AAN6X6R0"/>
<evidence type="ECO:0000256" key="3">
    <source>
        <dbReference type="PROSITE-ProRule" id="PRU00023"/>
    </source>
</evidence>
<gene>
    <name evidence="4" type="ORF">QBC40DRAFT_24429</name>
</gene>
<organism evidence="4 5">
    <name type="scientific">Triangularia verruculosa</name>
    <dbReference type="NCBI Taxonomy" id="2587418"/>
    <lineage>
        <taxon>Eukaryota</taxon>
        <taxon>Fungi</taxon>
        <taxon>Dikarya</taxon>
        <taxon>Ascomycota</taxon>
        <taxon>Pezizomycotina</taxon>
        <taxon>Sordariomycetes</taxon>
        <taxon>Sordariomycetidae</taxon>
        <taxon>Sordariales</taxon>
        <taxon>Podosporaceae</taxon>
        <taxon>Triangularia</taxon>
    </lineage>
</organism>
<evidence type="ECO:0008006" key="6">
    <source>
        <dbReference type="Google" id="ProtNLM"/>
    </source>
</evidence>
<keyword evidence="1" id="KW-0677">Repeat</keyword>